<evidence type="ECO:0000256" key="3">
    <source>
        <dbReference type="ARBA" id="ARBA00023015"/>
    </source>
</evidence>
<evidence type="ECO:0000256" key="2">
    <source>
        <dbReference type="ARBA" id="ARBA00022833"/>
    </source>
</evidence>
<protein>
    <submittedName>
        <fullName evidence="8">Fungal specific transcription factor factor</fullName>
    </submittedName>
</protein>
<feature type="compositionally biased region" description="Polar residues" evidence="7">
    <location>
        <begin position="59"/>
        <end position="68"/>
    </location>
</feature>
<accession>A0A8H5JE35</accession>
<sequence>MLAARVRELSEFISRHGLEAPPMGLENTETLSYTLKALKIADLQTHPIQAQPDDGNDVIQENSATSGPDYSFEPSGGIGVTVNRPIVVPSSDTPQADPSRATQGLMGLANMTTDNATGRQSAERCKIAAESVIPDSEEYAGHDAAGFASYDRVHPGPAPVRQSGLSDQGTCYSMNLHSGISSTEPIDDLANQLSDCVGTLHIRPEGHIRFYGPTCGFSLLRISATDVAMNVHRTVRNDGAEHLDRLGLNSNVPTDIEEHLIELYFTWQDPACHVVDRVMFETSKPTCHGQLEGTAYFSESLRNAM</sequence>
<dbReference type="GO" id="GO:0046872">
    <property type="term" value="F:metal ion binding"/>
    <property type="evidence" value="ECO:0007669"/>
    <property type="project" value="UniProtKB-KW"/>
</dbReference>
<keyword evidence="9" id="KW-1185">Reference proteome</keyword>
<keyword evidence="3" id="KW-0805">Transcription regulation</keyword>
<dbReference type="Proteomes" id="UP000522262">
    <property type="component" value="Unassembled WGS sequence"/>
</dbReference>
<dbReference type="EMBL" id="JAAOAM010000051">
    <property type="protein sequence ID" value="KAF5553679.1"/>
    <property type="molecule type" value="Genomic_DNA"/>
</dbReference>
<proteinExistence type="predicted"/>
<gene>
    <name evidence="8" type="ORF">FMEXI_2328</name>
</gene>
<dbReference type="PANTHER" id="PTHR31313:SF77">
    <property type="entry name" value="ZN(II)2CYS6 TRANSCRIPTION FACTOR (EUROFUNG)"/>
    <property type="match status" value="1"/>
</dbReference>
<keyword evidence="1" id="KW-0479">Metal-binding</keyword>
<evidence type="ECO:0000256" key="4">
    <source>
        <dbReference type="ARBA" id="ARBA00023125"/>
    </source>
</evidence>
<feature type="region of interest" description="Disordered" evidence="7">
    <location>
        <begin position="47"/>
        <end position="72"/>
    </location>
</feature>
<reference evidence="8 9" key="1">
    <citation type="submission" date="2020-05" db="EMBL/GenBank/DDBJ databases">
        <title>Identification and distribution of gene clusters putatively required for synthesis of sphingolipid metabolism inhibitors in phylogenetically diverse species of the filamentous fungus Fusarium.</title>
        <authorList>
            <person name="Kim H.-S."/>
            <person name="Busman M."/>
            <person name="Brown D.W."/>
            <person name="Divon H."/>
            <person name="Uhlig S."/>
            <person name="Proctor R.H."/>
        </authorList>
    </citation>
    <scope>NUCLEOTIDE SEQUENCE [LARGE SCALE GENOMIC DNA]</scope>
    <source>
        <strain evidence="8 9">NRRL 53147</strain>
    </source>
</reference>
<dbReference type="GO" id="GO:0003677">
    <property type="term" value="F:DNA binding"/>
    <property type="evidence" value="ECO:0007669"/>
    <property type="project" value="UniProtKB-KW"/>
</dbReference>
<organism evidence="8 9">
    <name type="scientific">Fusarium mexicanum</name>
    <dbReference type="NCBI Taxonomy" id="751941"/>
    <lineage>
        <taxon>Eukaryota</taxon>
        <taxon>Fungi</taxon>
        <taxon>Dikarya</taxon>
        <taxon>Ascomycota</taxon>
        <taxon>Pezizomycotina</taxon>
        <taxon>Sordariomycetes</taxon>
        <taxon>Hypocreomycetidae</taxon>
        <taxon>Hypocreales</taxon>
        <taxon>Nectriaceae</taxon>
        <taxon>Fusarium</taxon>
        <taxon>Fusarium fujikuroi species complex</taxon>
    </lineage>
</organism>
<evidence type="ECO:0000256" key="5">
    <source>
        <dbReference type="ARBA" id="ARBA00023163"/>
    </source>
</evidence>
<evidence type="ECO:0000313" key="8">
    <source>
        <dbReference type="EMBL" id="KAF5553679.1"/>
    </source>
</evidence>
<keyword evidence="6" id="KW-0539">Nucleus</keyword>
<dbReference type="AlphaFoldDB" id="A0A8H5JE35"/>
<keyword evidence="2" id="KW-0862">Zinc</keyword>
<keyword evidence="4" id="KW-0238">DNA-binding</keyword>
<dbReference type="PANTHER" id="PTHR31313">
    <property type="entry name" value="TY1 ENHANCER ACTIVATOR"/>
    <property type="match status" value="1"/>
</dbReference>
<evidence type="ECO:0000256" key="1">
    <source>
        <dbReference type="ARBA" id="ARBA00022723"/>
    </source>
</evidence>
<keyword evidence="5" id="KW-0804">Transcription</keyword>
<evidence type="ECO:0000256" key="6">
    <source>
        <dbReference type="ARBA" id="ARBA00023242"/>
    </source>
</evidence>
<evidence type="ECO:0000256" key="7">
    <source>
        <dbReference type="SAM" id="MobiDB-lite"/>
    </source>
</evidence>
<dbReference type="InterPro" id="IPR051615">
    <property type="entry name" value="Transcr_Regulatory_Elem"/>
</dbReference>
<name>A0A8H5JE35_9HYPO</name>
<evidence type="ECO:0000313" key="9">
    <source>
        <dbReference type="Proteomes" id="UP000522262"/>
    </source>
</evidence>
<comment type="caution">
    <text evidence="8">The sequence shown here is derived from an EMBL/GenBank/DDBJ whole genome shotgun (WGS) entry which is preliminary data.</text>
</comment>